<dbReference type="InterPro" id="IPR036852">
    <property type="entry name" value="Peptidase_S8/S53_dom_sf"/>
</dbReference>
<dbReference type="SUPFAM" id="SSF52743">
    <property type="entry name" value="Subtilisin-like"/>
    <property type="match status" value="1"/>
</dbReference>
<dbReference type="InterPro" id="IPR022398">
    <property type="entry name" value="Peptidase_S8_His-AS"/>
</dbReference>
<keyword evidence="3 5" id="KW-0378">Hydrolase</keyword>
<name>A0ABU8CAV7_9GAMM</name>
<evidence type="ECO:0000256" key="6">
    <source>
        <dbReference type="SAM" id="SignalP"/>
    </source>
</evidence>
<comment type="similarity">
    <text evidence="1 5">Belongs to the peptidase S8 family.</text>
</comment>
<dbReference type="RefSeq" id="WP_335737338.1">
    <property type="nucleotide sequence ID" value="NZ_JALAAR010000017.1"/>
</dbReference>
<accession>A0ABU8CAV7</accession>
<evidence type="ECO:0000256" key="5">
    <source>
        <dbReference type="PROSITE-ProRule" id="PRU01240"/>
    </source>
</evidence>
<dbReference type="PROSITE" id="PS00137">
    <property type="entry name" value="SUBTILASE_HIS"/>
    <property type="match status" value="1"/>
</dbReference>
<dbReference type="PROSITE" id="PS00138">
    <property type="entry name" value="SUBTILASE_SER"/>
    <property type="match status" value="1"/>
</dbReference>
<dbReference type="InterPro" id="IPR015500">
    <property type="entry name" value="Peptidase_S8_subtilisin-rel"/>
</dbReference>
<keyword evidence="2 5" id="KW-0645">Protease</keyword>
<keyword evidence="9" id="KW-1185">Reference proteome</keyword>
<evidence type="ECO:0000256" key="1">
    <source>
        <dbReference type="ARBA" id="ARBA00011073"/>
    </source>
</evidence>
<feature type="active site" description="Charge relay system" evidence="5">
    <location>
        <position position="377"/>
    </location>
</feature>
<evidence type="ECO:0000256" key="3">
    <source>
        <dbReference type="ARBA" id="ARBA00022801"/>
    </source>
</evidence>
<comment type="caution">
    <text evidence="8">The sequence shown here is derived from an EMBL/GenBank/DDBJ whole genome shotgun (WGS) entry which is preliminary data.</text>
</comment>
<evidence type="ECO:0000313" key="8">
    <source>
        <dbReference type="EMBL" id="MEH8018944.1"/>
    </source>
</evidence>
<dbReference type="Gene3D" id="3.40.50.200">
    <property type="entry name" value="Peptidase S8/S53 domain"/>
    <property type="match status" value="1"/>
</dbReference>
<proteinExistence type="inferred from homology"/>
<gene>
    <name evidence="8" type="ORF">MN202_17005</name>
</gene>
<feature type="active site" description="Charge relay system" evidence="5">
    <location>
        <position position="167"/>
    </location>
</feature>
<keyword evidence="6" id="KW-0732">Signal</keyword>
<feature type="active site" description="Charge relay system" evidence="5">
    <location>
        <position position="210"/>
    </location>
</feature>
<evidence type="ECO:0000256" key="4">
    <source>
        <dbReference type="ARBA" id="ARBA00022825"/>
    </source>
</evidence>
<dbReference type="PRINTS" id="PR00723">
    <property type="entry name" value="SUBTILISIN"/>
</dbReference>
<feature type="domain" description="Peptidase S8/S53" evidence="7">
    <location>
        <begin position="159"/>
        <end position="403"/>
    </location>
</feature>
<dbReference type="InterPro" id="IPR023828">
    <property type="entry name" value="Peptidase_S8_Ser-AS"/>
</dbReference>
<dbReference type="Pfam" id="PF00082">
    <property type="entry name" value="Peptidase_S8"/>
    <property type="match status" value="1"/>
</dbReference>
<evidence type="ECO:0000256" key="2">
    <source>
        <dbReference type="ARBA" id="ARBA00022670"/>
    </source>
</evidence>
<dbReference type="EMBL" id="JALAAR010000017">
    <property type="protein sequence ID" value="MEH8018944.1"/>
    <property type="molecule type" value="Genomic_DNA"/>
</dbReference>
<dbReference type="InterPro" id="IPR050131">
    <property type="entry name" value="Peptidase_S8_subtilisin-like"/>
</dbReference>
<protein>
    <submittedName>
        <fullName evidence="8">S8 family serine peptidase</fullName>
    </submittedName>
</protein>
<dbReference type="PROSITE" id="PS51892">
    <property type="entry name" value="SUBTILASE"/>
    <property type="match status" value="1"/>
</dbReference>
<evidence type="ECO:0000259" key="7">
    <source>
        <dbReference type="Pfam" id="PF00082"/>
    </source>
</evidence>
<reference evidence="8 9" key="1">
    <citation type="journal article" date="2023" name="Ecotoxicol. Environ. Saf.">
        <title>Mercury remediation potential of mercury-resistant strain Rheinheimera metallidurans sp. nov. isolated from a municipal waste dumping site.</title>
        <authorList>
            <person name="Yadav V."/>
            <person name="Manjhi A."/>
            <person name="Vadakedath N."/>
        </authorList>
    </citation>
    <scope>NUCLEOTIDE SEQUENCE [LARGE SCALE GENOMIC DNA]</scope>
    <source>
        <strain evidence="8 9">E-49</strain>
    </source>
</reference>
<dbReference type="Proteomes" id="UP001375382">
    <property type="component" value="Unassembled WGS sequence"/>
</dbReference>
<dbReference type="PANTHER" id="PTHR43806:SF11">
    <property type="entry name" value="CEREVISIN-RELATED"/>
    <property type="match status" value="1"/>
</dbReference>
<organism evidence="8 9">
    <name type="scientific">Rheinheimera muenzenbergensis</name>
    <dbReference type="NCBI Taxonomy" id="1193628"/>
    <lineage>
        <taxon>Bacteria</taxon>
        <taxon>Pseudomonadati</taxon>
        <taxon>Pseudomonadota</taxon>
        <taxon>Gammaproteobacteria</taxon>
        <taxon>Chromatiales</taxon>
        <taxon>Chromatiaceae</taxon>
        <taxon>Rheinheimera</taxon>
    </lineage>
</organism>
<feature type="chain" id="PRO_5047102939" evidence="6">
    <location>
        <begin position="22"/>
        <end position="564"/>
    </location>
</feature>
<sequence>MKKNSLMAFLLGCAVSCHAVAAERLVVTFNATPLSADHVTSQNVAPTCLPLVSGNNWCVPTPSAQTVRNQSADATSLKTAVVHVPEELSLAQAQAMLENTGLYRYIERDYATRTHSWNTDPAPDDFNAGIQTYFEQNSPSLPNASSIFDMWAKLKNPDKNIDVYVVDEGFHLADDLAYTDGFNFTVVKFDNERRPGFLEVEFNPECKSAHGTGVASVIGAQINNGIGVTGVVGDVTLHPLRALDCGNGFLTDAAAALNWLSGEVIEGLPVFDGNPGVVNMSLGGKTTTCPMYMQSAIDKAVNKGFVIVVSAGNETEDAGLHSPGNCEGIITVGATASQTADIAGFSNYGPAVDVMAHGSGVLGLHRDNNTTEWAGTSFSSPLVAGMIAAVMKDFAFTPTQWEMLAELSAVSRWIEGSQCETLGCGAGILEAAKLYNNAEALLEGRLDSMSHLLNQLSDCNQSWFTATLLKSSDPCDWVLVEVKTLGQLAEEEYLKLWSVEHGVANTAENRVLYGTFTQTKFSISLDEAVGRDFYVQKCAHIGNTCSDLVKIDSSKLENKPAVCQ</sequence>
<dbReference type="PANTHER" id="PTHR43806">
    <property type="entry name" value="PEPTIDASE S8"/>
    <property type="match status" value="1"/>
</dbReference>
<evidence type="ECO:0000313" key="9">
    <source>
        <dbReference type="Proteomes" id="UP001375382"/>
    </source>
</evidence>
<feature type="signal peptide" evidence="6">
    <location>
        <begin position="1"/>
        <end position="21"/>
    </location>
</feature>
<keyword evidence="4 5" id="KW-0720">Serine protease</keyword>
<dbReference type="InterPro" id="IPR000209">
    <property type="entry name" value="Peptidase_S8/S53_dom"/>
</dbReference>